<dbReference type="GO" id="GO:0009306">
    <property type="term" value="P:protein secretion"/>
    <property type="evidence" value="ECO:0007669"/>
    <property type="project" value="InterPro"/>
</dbReference>
<comment type="subcellular location">
    <subcellularLocation>
        <location evidence="1">Membrane</location>
        <topology evidence="1">Single-pass membrane protein</topology>
    </subcellularLocation>
</comment>
<keyword evidence="2" id="KW-0812">Transmembrane</keyword>
<organism evidence="6 7">
    <name type="scientific">Sedimenticola selenatireducens</name>
    <dbReference type="NCBI Taxonomy" id="191960"/>
    <lineage>
        <taxon>Bacteria</taxon>
        <taxon>Pseudomonadati</taxon>
        <taxon>Pseudomonadota</taxon>
        <taxon>Gammaproteobacteria</taxon>
        <taxon>Chromatiales</taxon>
        <taxon>Sedimenticolaceae</taxon>
        <taxon>Sedimenticola</taxon>
    </lineage>
</organism>
<evidence type="ECO:0000313" key="6">
    <source>
        <dbReference type="EMBL" id="TVO77925.1"/>
    </source>
</evidence>
<evidence type="ECO:0000256" key="2">
    <source>
        <dbReference type="ARBA" id="ARBA00022692"/>
    </source>
</evidence>
<dbReference type="PANTHER" id="PTHR36985:SF1">
    <property type="entry name" value="TRANSLOCATION AND ASSEMBLY MODULE SUBUNIT TAMB"/>
    <property type="match status" value="1"/>
</dbReference>
<gene>
    <name evidence="6" type="ORF">FHP88_03770</name>
</gene>
<name>A0A557SKI1_9GAMM</name>
<dbReference type="Pfam" id="PF04357">
    <property type="entry name" value="TamB"/>
    <property type="match status" value="1"/>
</dbReference>
<evidence type="ECO:0000256" key="3">
    <source>
        <dbReference type="ARBA" id="ARBA00022989"/>
    </source>
</evidence>
<dbReference type="EMBL" id="VMNH01000004">
    <property type="protein sequence ID" value="TVO77925.1"/>
    <property type="molecule type" value="Genomic_DNA"/>
</dbReference>
<dbReference type="AlphaFoldDB" id="A0A557SKI1"/>
<evidence type="ECO:0000313" key="7">
    <source>
        <dbReference type="Proteomes" id="UP000316649"/>
    </source>
</evidence>
<dbReference type="InterPro" id="IPR007452">
    <property type="entry name" value="TamB_C"/>
</dbReference>
<comment type="caution">
    <text evidence="6">The sequence shown here is derived from an EMBL/GenBank/DDBJ whole genome shotgun (WGS) entry which is preliminary data.</text>
</comment>
<dbReference type="GO" id="GO:0005886">
    <property type="term" value="C:plasma membrane"/>
    <property type="evidence" value="ECO:0007669"/>
    <property type="project" value="InterPro"/>
</dbReference>
<keyword evidence="7" id="KW-1185">Reference proteome</keyword>
<proteinExistence type="predicted"/>
<keyword evidence="4" id="KW-0472">Membrane</keyword>
<feature type="domain" description="Translocation and assembly module TamB C-terminal" evidence="5">
    <location>
        <begin position="904"/>
        <end position="1236"/>
    </location>
</feature>
<dbReference type="GO" id="GO:0097347">
    <property type="term" value="C:TAM protein secretion complex"/>
    <property type="evidence" value="ECO:0007669"/>
    <property type="project" value="TreeGrafter"/>
</dbReference>
<evidence type="ECO:0000256" key="4">
    <source>
        <dbReference type="ARBA" id="ARBA00023136"/>
    </source>
</evidence>
<evidence type="ECO:0000256" key="1">
    <source>
        <dbReference type="ARBA" id="ARBA00004167"/>
    </source>
</evidence>
<sequence length="1237" mass="133575">MRRPLLTLTTLVLLGLLATSAWLLGTQAGNQRLLNWTMGDTLQIQSYQGSLLEGVTLGELNYRDKDQQLTIQSLQFQWRPHALFRGLLHVEQLQASGIHYTAINPSTERKTTAPPSLPVAIQLDQLELADIQITSATDTEHIDLVALRVETTEKTLKLSELKLNYAGFTASGDGQLKLIENYPFQVSIQWQGELPELGKANGAGTIKGDLNSVTIDHSTDTPFTLSTRGQITLAGNEPTLQLEGDWQQAQWPLQAARLKSVTGNYRLSGALSEPLLESGADLYFPGTETPPVTLKLKTQLSTAGLNDLSATLLEQGDRSTPALSLNVQGTIKLQGDAAELDIKGNWEKARWPLLSAPQAISPRGDFTIQGPLQQLRLDSNSTLQFPQKQAPDMAARLQGLLSPTGMQALQLDATLLGGNTRATGQLSWAPALNWDLAFTGESLNPAQQWPEWPGKLALEAAIKGGEDPQGIWLDADLKSLTGILQQQPISASGQGHYDQSGLKLQHIKLNSGPNQLSAEGSVGDTLDLDYQLDAPDLNAFWTALKGSLSAQGQLTGKISAPEVNATLRGQGLAYEAHKVDQIDGHLVWKKGQATGALTTKGLHSGDWQGRSLALTLKGRPDAHRLELSLDAQTISVNTSLQGGWQNHQWQGELATLSITQPQLGRWITQSPSQLLASTSQVKLTKTCLTQGNAHFCTSGAWTPDTSRFEGNLSALPLKQILHWLPQEVAVEGNLDGDFQLAGPLSALQGEAKLLLAQGVLLLEATEEQPVRLALQDGLLSLRMSPQENQAELQLQAGEGQVTLSARTGPLSSDRPIPLAGRLNAEIPDLKPIGLLVPGLTDIRGKLETEATLGGHLLQPEIQGFLKLSEGSANLPQLGLELREIQLTARNEGTERLLLQGELTSGGGPLKLNGDLLLQAEQGWPLALTLKGENVQVVRLPEAEAYATPDMEIKLKKDLLTLKGTLLLPKATIQLRELPKSAVSLSDDEIIVGRIEQTAKSSPLVIDAEVSVEVGNQVQFNGFGLNTRLEGQVDLRSKQGRNQAQGELALKEGRYKAYGQDLTITQGRLLFNGPPENPNLDIKATRLSLDRSVTATLGVSGNLRVPQVQVSSTPVLPEEEALSYLITGQGLSAEGPGKAALLRQAVATKGLEKSQEILDRIATGLGVDEVRIQEGSSLEDTALLLGKYLSPDLYVSYAVGLFDNQGALITRYRLSERLRLEVQSGKGQSMDLIYDVER</sequence>
<reference evidence="6 7" key="1">
    <citation type="submission" date="2019-07" db="EMBL/GenBank/DDBJ databases">
        <title>The pathways for chlorine oxyanion respiration interact through the shared metabolite chlorate.</title>
        <authorList>
            <person name="Barnum T.P."/>
            <person name="Cheng Y."/>
            <person name="Hill K.A."/>
            <person name="Lucas L.N."/>
            <person name="Carlson H.K."/>
            <person name="Coates J.D."/>
        </authorList>
    </citation>
    <scope>NUCLEOTIDE SEQUENCE [LARGE SCALE GENOMIC DNA]</scope>
    <source>
        <strain evidence="6 7">BK-1</strain>
    </source>
</reference>
<dbReference type="RefSeq" id="WP_144357649.1">
    <property type="nucleotide sequence ID" value="NZ_VMNH01000004.1"/>
</dbReference>
<protein>
    <recommendedName>
        <fullName evidence="5">Translocation and assembly module TamB C-terminal domain-containing protein</fullName>
    </recommendedName>
</protein>
<accession>A0A557SKI1</accession>
<evidence type="ECO:0000259" key="5">
    <source>
        <dbReference type="Pfam" id="PF04357"/>
    </source>
</evidence>
<dbReference type="Proteomes" id="UP000316649">
    <property type="component" value="Unassembled WGS sequence"/>
</dbReference>
<dbReference type="OrthoDB" id="5555605at2"/>
<keyword evidence="3" id="KW-1133">Transmembrane helix</keyword>
<dbReference type="PANTHER" id="PTHR36985">
    <property type="entry name" value="TRANSLOCATION AND ASSEMBLY MODULE SUBUNIT TAMB"/>
    <property type="match status" value="1"/>
</dbReference>